<comment type="cofactor">
    <cofactor evidence="19">
        <name>Zn(2+)</name>
        <dbReference type="ChEBI" id="CHEBI:29105"/>
    </cofactor>
    <text evidence="19">Binds 1 zinc ion per subunit.</text>
</comment>
<evidence type="ECO:0000259" key="20">
    <source>
        <dbReference type="Pfam" id="PF00925"/>
    </source>
</evidence>
<feature type="binding site" evidence="19">
    <location>
        <position position="355"/>
    </location>
    <ligand>
        <name>GTP</name>
        <dbReference type="ChEBI" id="CHEBI:37565"/>
    </ligand>
</feature>
<dbReference type="PIRSF" id="PIRSF001259">
    <property type="entry name" value="RibA"/>
    <property type="match status" value="1"/>
</dbReference>
<feature type="binding site" evidence="19">
    <location>
        <position position="276"/>
    </location>
    <ligand>
        <name>GTP</name>
        <dbReference type="ChEBI" id="CHEBI:37565"/>
    </ligand>
</feature>
<comment type="pathway">
    <text evidence="4 19">Cofactor biosynthesis; riboflavin biosynthesis; 5-amino-6-(D-ribitylamino)uracil from GTP: step 1/4.</text>
</comment>
<evidence type="ECO:0000256" key="5">
    <source>
        <dbReference type="ARBA" id="ARBA00004904"/>
    </source>
</evidence>
<keyword evidence="14 19" id="KW-0342">GTP-binding</keyword>
<dbReference type="CDD" id="cd00641">
    <property type="entry name" value="GTP_cyclohydro2"/>
    <property type="match status" value="1"/>
</dbReference>
<dbReference type="Pfam" id="PF00926">
    <property type="entry name" value="DHBP_synthase"/>
    <property type="match status" value="1"/>
</dbReference>
<dbReference type="Proteomes" id="UP001165306">
    <property type="component" value="Unassembled WGS sequence"/>
</dbReference>
<evidence type="ECO:0000256" key="12">
    <source>
        <dbReference type="ARBA" id="ARBA00022833"/>
    </source>
</evidence>
<accession>A0AA41WB89</accession>
<organism evidence="21 22">
    <name type="scientific">Thermalbibacter longus</name>
    <dbReference type="NCBI Taxonomy" id="2951981"/>
    <lineage>
        <taxon>Bacteria</taxon>
        <taxon>Pseudomonadati</taxon>
        <taxon>Thermomicrobiota</taxon>
        <taxon>Thermomicrobia</taxon>
        <taxon>Thermomicrobiales</taxon>
        <taxon>Thermomicrobiaceae</taxon>
        <taxon>Thermalbibacter</taxon>
    </lineage>
</organism>
<sequence>MTRWERVERAIADFREGKFVIIVDDRDRENEGDLSIAAQHATPQAINFMAREARGLICVPMAPEWADRLGLPLMVPPQANGSRFGTAFTVSVEAREGVTTGISAFDRAVTIQKLAEPASTPADFVTPGHVFPLRARPGGVLERDGQTEASVDLARLAGLHPVAVVCEIMAEDGTMARLPELERFAERHGITLIHVADLIAYRLARERPSLRVAETLLPTEYGDFRIVAYRRFGGEEIDLALIRGEVSGEEPVLVRVHSECLTGDVFGSQRCDCGEQLEAALRLLGEAGRGVLIYLRQEGRGIGLLNKLRAYHLQDQGLDTVEANLELGFPADLRNYREAALILRDLGIQRLRLLTNNPRKVEALSDCGFEIVERVPLEIPANEHNRRYLETKRDKLGHLLQLNGAHPAAELSRAMPGTHD</sequence>
<comment type="caution">
    <text evidence="19">Lacks conserved residue(s) required for the propagation of feature annotation.</text>
</comment>
<feature type="binding site" evidence="19">
    <location>
        <position position="29"/>
    </location>
    <ligand>
        <name>Mg(2+)</name>
        <dbReference type="ChEBI" id="CHEBI:18420"/>
        <label>2</label>
    </ligand>
</feature>
<comment type="function">
    <text evidence="3 19">Catalyzes the conversion of D-ribulose 5-phosphate to formate and 3,4-dihydroxy-2-butanone 4-phosphate.</text>
</comment>
<evidence type="ECO:0000256" key="4">
    <source>
        <dbReference type="ARBA" id="ARBA00004853"/>
    </source>
</evidence>
<name>A0AA41WB89_9BACT</name>
<dbReference type="GO" id="GO:0008270">
    <property type="term" value="F:zinc ion binding"/>
    <property type="evidence" value="ECO:0007669"/>
    <property type="project" value="UniProtKB-UniRule"/>
</dbReference>
<keyword evidence="16 19" id="KW-0456">Lyase</keyword>
<dbReference type="InterPro" id="IPR000926">
    <property type="entry name" value="RibA"/>
</dbReference>
<dbReference type="EC" id="3.5.4.25" evidence="19"/>
<dbReference type="FunFam" id="3.90.870.10:FF:000001">
    <property type="entry name" value="Riboflavin biosynthesis protein RibBA"/>
    <property type="match status" value="1"/>
</dbReference>
<evidence type="ECO:0000256" key="6">
    <source>
        <dbReference type="ARBA" id="ARBA00005520"/>
    </source>
</evidence>
<dbReference type="HAMAP" id="MF_00179">
    <property type="entry name" value="RibA"/>
    <property type="match status" value="1"/>
</dbReference>
<dbReference type="GO" id="GO:0009231">
    <property type="term" value="P:riboflavin biosynthetic process"/>
    <property type="evidence" value="ECO:0007669"/>
    <property type="project" value="UniProtKB-UniRule"/>
</dbReference>
<evidence type="ECO:0000256" key="14">
    <source>
        <dbReference type="ARBA" id="ARBA00023134"/>
    </source>
</evidence>
<dbReference type="GO" id="GO:0005525">
    <property type="term" value="F:GTP binding"/>
    <property type="evidence" value="ECO:0007669"/>
    <property type="project" value="UniProtKB-KW"/>
</dbReference>
<comment type="pathway">
    <text evidence="5 19">Cofactor biosynthesis; riboflavin biosynthesis; 2-hydroxy-3-oxobutyl phosphate from D-ribulose 5-phosphate: step 1/1.</text>
</comment>
<dbReference type="FunFam" id="3.40.50.10990:FF:000002">
    <property type="entry name" value="GTP cyclohydrolase-2"/>
    <property type="match status" value="1"/>
</dbReference>
<dbReference type="Gene3D" id="3.90.870.10">
    <property type="entry name" value="DHBP synthase"/>
    <property type="match status" value="1"/>
</dbReference>
<dbReference type="GO" id="GO:0000287">
    <property type="term" value="F:magnesium ion binding"/>
    <property type="evidence" value="ECO:0007669"/>
    <property type="project" value="UniProtKB-UniRule"/>
</dbReference>
<evidence type="ECO:0000313" key="22">
    <source>
        <dbReference type="Proteomes" id="UP001165306"/>
    </source>
</evidence>
<comment type="cofactor">
    <cofactor evidence="2">
        <name>Mn(2+)</name>
        <dbReference type="ChEBI" id="CHEBI:29035"/>
    </cofactor>
</comment>
<keyword evidence="22" id="KW-1185">Reference proteome</keyword>
<keyword evidence="11 19" id="KW-0378">Hydrolase</keyword>
<dbReference type="InterPro" id="IPR017945">
    <property type="entry name" value="DHBP_synth_RibB-like_a/b_dom"/>
</dbReference>
<feature type="site" description="Essential for DHBP synthase activity" evidence="19">
    <location>
        <position position="167"/>
    </location>
</feature>
<feature type="binding site" evidence="19">
    <location>
        <position position="33"/>
    </location>
    <ligand>
        <name>D-ribulose 5-phosphate</name>
        <dbReference type="ChEBI" id="CHEBI:58121"/>
    </ligand>
</feature>
<reference evidence="21" key="1">
    <citation type="submission" date="2022-06" db="EMBL/GenBank/DDBJ databases">
        <title>CFH 74404 Thermomicrobiaceae sp.</title>
        <authorList>
            <person name="Ming H."/>
            <person name="Li W.-J."/>
            <person name="Zhao Z."/>
        </authorList>
    </citation>
    <scope>NUCLEOTIDE SEQUENCE</scope>
    <source>
        <strain evidence="21">CFH 74404</strain>
    </source>
</reference>
<feature type="site" description="Essential for DHBP synthase activity" evidence="19">
    <location>
        <position position="129"/>
    </location>
</feature>
<dbReference type="NCBIfam" id="NF001591">
    <property type="entry name" value="PRK00393.1"/>
    <property type="match status" value="1"/>
</dbReference>
<evidence type="ECO:0000256" key="10">
    <source>
        <dbReference type="ARBA" id="ARBA00022741"/>
    </source>
</evidence>
<keyword evidence="8 19" id="KW-0686">Riboflavin biosynthesis</keyword>
<evidence type="ECO:0000256" key="15">
    <source>
        <dbReference type="ARBA" id="ARBA00023211"/>
    </source>
</evidence>
<dbReference type="EC" id="4.1.99.12" evidence="19"/>
<evidence type="ECO:0000256" key="13">
    <source>
        <dbReference type="ARBA" id="ARBA00022842"/>
    </source>
</evidence>
<evidence type="ECO:0000256" key="16">
    <source>
        <dbReference type="ARBA" id="ARBA00023239"/>
    </source>
</evidence>
<evidence type="ECO:0000256" key="3">
    <source>
        <dbReference type="ARBA" id="ARBA00002284"/>
    </source>
</evidence>
<evidence type="ECO:0000256" key="1">
    <source>
        <dbReference type="ARBA" id="ARBA00000141"/>
    </source>
</evidence>
<comment type="caution">
    <text evidence="21">The sequence shown here is derived from an EMBL/GenBank/DDBJ whole genome shotgun (WGS) entry which is preliminary data.</text>
</comment>
<keyword evidence="9 19" id="KW-0479">Metal-binding</keyword>
<comment type="catalytic activity">
    <reaction evidence="1 19">
        <text>D-ribulose 5-phosphate = (2S)-2-hydroxy-3-oxobutyl phosphate + formate + H(+)</text>
        <dbReference type="Rhea" id="RHEA:18457"/>
        <dbReference type="ChEBI" id="CHEBI:15378"/>
        <dbReference type="ChEBI" id="CHEBI:15740"/>
        <dbReference type="ChEBI" id="CHEBI:58121"/>
        <dbReference type="ChEBI" id="CHEBI:58830"/>
        <dbReference type="EC" id="4.1.99.12"/>
    </reaction>
</comment>
<dbReference type="InterPro" id="IPR016299">
    <property type="entry name" value="Riboflavin_synth_RibBA"/>
</dbReference>
<evidence type="ECO:0000256" key="7">
    <source>
        <dbReference type="ARBA" id="ARBA00008976"/>
    </source>
</evidence>
<keyword evidence="10 19" id="KW-0547">Nucleotide-binding</keyword>
<evidence type="ECO:0000313" key="21">
    <source>
        <dbReference type="EMBL" id="MCM8748432.1"/>
    </source>
</evidence>
<dbReference type="GO" id="GO:0008686">
    <property type="term" value="F:3,4-dihydroxy-2-butanone-4-phosphate synthase activity"/>
    <property type="evidence" value="ECO:0007669"/>
    <property type="project" value="UniProtKB-UniRule"/>
</dbReference>
<dbReference type="NCBIfam" id="TIGR00505">
    <property type="entry name" value="ribA"/>
    <property type="match status" value="1"/>
</dbReference>
<dbReference type="AlphaFoldDB" id="A0AA41WB89"/>
<dbReference type="SUPFAM" id="SSF55821">
    <property type="entry name" value="YrdC/RibB"/>
    <property type="match status" value="1"/>
</dbReference>
<feature type="binding site" evidence="19">
    <location>
        <begin position="298"/>
        <end position="300"/>
    </location>
    <ligand>
        <name>GTP</name>
        <dbReference type="ChEBI" id="CHEBI:37565"/>
    </ligand>
</feature>
<feature type="binding site" evidence="19">
    <location>
        <position position="320"/>
    </location>
    <ligand>
        <name>GTP</name>
        <dbReference type="ChEBI" id="CHEBI:37565"/>
    </ligand>
</feature>
<feature type="binding site" evidence="19">
    <location>
        <begin position="255"/>
        <end position="259"/>
    </location>
    <ligand>
        <name>GTP</name>
        <dbReference type="ChEBI" id="CHEBI:37565"/>
    </ligand>
</feature>
<comment type="cofactor">
    <cofactor evidence="19">
        <name>Mg(2+)</name>
        <dbReference type="ChEBI" id="CHEBI:18420"/>
    </cofactor>
    <cofactor evidence="19">
        <name>Mn(2+)</name>
        <dbReference type="ChEBI" id="CHEBI:29035"/>
    </cofactor>
    <text evidence="19">Binds 2 divalent metal cations per subunit. Magnesium or manganese.</text>
</comment>
<keyword evidence="12 19" id="KW-0862">Zinc</keyword>
<dbReference type="GO" id="GO:0005829">
    <property type="term" value="C:cytosol"/>
    <property type="evidence" value="ECO:0007669"/>
    <property type="project" value="TreeGrafter"/>
</dbReference>
<dbReference type="Gene3D" id="3.40.50.10990">
    <property type="entry name" value="GTP cyclohydrolase II"/>
    <property type="match status" value="1"/>
</dbReference>
<comment type="similarity">
    <text evidence="6 19">In the N-terminal section; belongs to the DHBP synthase family.</text>
</comment>
<evidence type="ECO:0000256" key="17">
    <source>
        <dbReference type="ARBA" id="ARBA00023268"/>
    </source>
</evidence>
<dbReference type="GO" id="GO:0003935">
    <property type="term" value="F:GTP cyclohydrolase II activity"/>
    <property type="evidence" value="ECO:0007669"/>
    <property type="project" value="UniProtKB-UniRule"/>
</dbReference>
<evidence type="ECO:0000256" key="18">
    <source>
        <dbReference type="ARBA" id="ARBA00049295"/>
    </source>
</evidence>
<evidence type="ECO:0000256" key="11">
    <source>
        <dbReference type="ARBA" id="ARBA00022801"/>
    </source>
</evidence>
<evidence type="ECO:0000256" key="19">
    <source>
        <dbReference type="HAMAP-Rule" id="MF_01283"/>
    </source>
</evidence>
<evidence type="ECO:0000256" key="2">
    <source>
        <dbReference type="ARBA" id="ARBA00001936"/>
    </source>
</evidence>
<feature type="binding site" evidence="19">
    <location>
        <position position="29"/>
    </location>
    <ligand>
        <name>Mg(2+)</name>
        <dbReference type="ChEBI" id="CHEBI:18420"/>
        <label>1</label>
    </ligand>
</feature>
<protein>
    <recommendedName>
        <fullName evidence="19">Riboflavin biosynthesis protein RibBA</fullName>
    </recommendedName>
    <domain>
        <recommendedName>
            <fullName evidence="19">3,4-dihydroxy-2-butanone 4-phosphate synthase</fullName>
            <shortName evidence="19">DHBP synthase</shortName>
            <ecNumber evidence="19">4.1.99.12</ecNumber>
        </recommendedName>
    </domain>
    <domain>
        <recommendedName>
            <fullName evidence="19">GTP cyclohydrolase-2</fullName>
            <ecNumber evidence="19">3.5.4.25</ecNumber>
        </recommendedName>
        <alternativeName>
            <fullName evidence="19">GTP cyclohydrolase II</fullName>
        </alternativeName>
    </domain>
</protein>
<comment type="catalytic activity">
    <reaction evidence="18 19">
        <text>GTP + 4 H2O = 2,5-diamino-6-hydroxy-4-(5-phosphoribosylamino)-pyrimidine + formate + 2 phosphate + 3 H(+)</text>
        <dbReference type="Rhea" id="RHEA:23704"/>
        <dbReference type="ChEBI" id="CHEBI:15377"/>
        <dbReference type="ChEBI" id="CHEBI:15378"/>
        <dbReference type="ChEBI" id="CHEBI:15740"/>
        <dbReference type="ChEBI" id="CHEBI:37565"/>
        <dbReference type="ChEBI" id="CHEBI:43474"/>
        <dbReference type="ChEBI" id="CHEBI:58614"/>
        <dbReference type="EC" id="3.5.4.25"/>
    </reaction>
</comment>
<dbReference type="EMBL" id="JAMSLR010000002">
    <property type="protein sequence ID" value="MCM8748432.1"/>
    <property type="molecule type" value="Genomic_DNA"/>
</dbReference>
<dbReference type="SUPFAM" id="SSF142695">
    <property type="entry name" value="RibA-like"/>
    <property type="match status" value="1"/>
</dbReference>
<keyword evidence="17 19" id="KW-0511">Multifunctional enzyme</keyword>
<dbReference type="InterPro" id="IPR000422">
    <property type="entry name" value="DHBP_synthase_RibB"/>
</dbReference>
<dbReference type="HAMAP" id="MF_01283">
    <property type="entry name" value="RibBA"/>
    <property type="match status" value="1"/>
</dbReference>
<keyword evidence="13 19" id="KW-0460">Magnesium</keyword>
<feature type="active site" description="Nucleophile; for GTP cyclohydrolase activity" evidence="19">
    <location>
        <position position="334"/>
    </location>
</feature>
<feature type="region of interest" description="DHBP synthase" evidence="19">
    <location>
        <begin position="1"/>
        <end position="204"/>
    </location>
</feature>
<dbReference type="PANTHER" id="PTHR21327">
    <property type="entry name" value="GTP CYCLOHYDROLASE II-RELATED"/>
    <property type="match status" value="1"/>
</dbReference>
<comment type="function">
    <text evidence="19">Catalyzes the conversion of GTP to 2,5-diamino-6-ribosylamino-4(3H)-pyrimidinone 5'-phosphate (DARP), formate and pyrophosphate.</text>
</comment>
<feature type="binding site" evidence="19">
    <location>
        <position position="273"/>
    </location>
    <ligand>
        <name>Zn(2+)</name>
        <dbReference type="ChEBI" id="CHEBI:29105"/>
        <note>catalytic</note>
    </ligand>
</feature>
<evidence type="ECO:0000256" key="8">
    <source>
        <dbReference type="ARBA" id="ARBA00022619"/>
    </source>
</evidence>
<dbReference type="Pfam" id="PF00925">
    <property type="entry name" value="GTP_cyclohydro2"/>
    <property type="match status" value="1"/>
</dbReference>
<dbReference type="RefSeq" id="WP_284056210.1">
    <property type="nucleotide sequence ID" value="NZ_JAMSLR010000002.1"/>
</dbReference>
<feature type="binding site" evidence="19">
    <location>
        <begin position="28"/>
        <end position="29"/>
    </location>
    <ligand>
        <name>D-ribulose 5-phosphate</name>
        <dbReference type="ChEBI" id="CHEBI:58121"/>
    </ligand>
</feature>
<dbReference type="HAMAP" id="MF_00180">
    <property type="entry name" value="RibB"/>
    <property type="match status" value="1"/>
</dbReference>
<feature type="binding site" evidence="19">
    <location>
        <position position="360"/>
    </location>
    <ligand>
        <name>GTP</name>
        <dbReference type="ChEBI" id="CHEBI:37565"/>
    </ligand>
</feature>
<feature type="binding site" evidence="19">
    <location>
        <position position="167"/>
    </location>
    <ligand>
        <name>D-ribulose 5-phosphate</name>
        <dbReference type="ChEBI" id="CHEBI:58121"/>
    </ligand>
</feature>
<feature type="active site" description="Proton acceptor; for GTP cyclohydrolase activity" evidence="19">
    <location>
        <position position="332"/>
    </location>
</feature>
<dbReference type="NCBIfam" id="TIGR00506">
    <property type="entry name" value="ribB"/>
    <property type="match status" value="1"/>
</dbReference>
<dbReference type="NCBIfam" id="NF006803">
    <property type="entry name" value="PRK09311.1"/>
    <property type="match status" value="1"/>
</dbReference>
<feature type="region of interest" description="GTP cyclohydrolase II" evidence="19">
    <location>
        <begin position="205"/>
        <end position="420"/>
    </location>
</feature>
<dbReference type="InterPro" id="IPR036144">
    <property type="entry name" value="RibA-like_sf"/>
</dbReference>
<gene>
    <name evidence="19" type="primary">ribBA</name>
    <name evidence="21" type="ORF">NET02_04680</name>
</gene>
<comment type="similarity">
    <text evidence="7 19">In the C-terminal section; belongs to the GTP cyclohydrolase II family.</text>
</comment>
<dbReference type="PANTHER" id="PTHR21327:SF18">
    <property type="entry name" value="3,4-DIHYDROXY-2-BUTANONE 4-PHOSPHATE SYNTHASE"/>
    <property type="match status" value="1"/>
</dbReference>
<keyword evidence="15 19" id="KW-0464">Manganese</keyword>
<feature type="binding site" evidence="19">
    <location>
        <position position="271"/>
    </location>
    <ligand>
        <name>Zn(2+)</name>
        <dbReference type="ChEBI" id="CHEBI:29105"/>
        <note>catalytic</note>
    </ligand>
</feature>
<feature type="binding site" evidence="19">
    <location>
        <position position="260"/>
    </location>
    <ligand>
        <name>Zn(2+)</name>
        <dbReference type="ChEBI" id="CHEBI:29105"/>
        <note>catalytic</note>
    </ligand>
</feature>
<dbReference type="GO" id="GO:0030145">
    <property type="term" value="F:manganese ion binding"/>
    <property type="evidence" value="ECO:0007669"/>
    <property type="project" value="UniProtKB-UniRule"/>
</dbReference>
<feature type="domain" description="GTP cyclohydrolase II" evidence="20">
    <location>
        <begin position="211"/>
        <end position="376"/>
    </location>
</feature>
<evidence type="ECO:0000256" key="9">
    <source>
        <dbReference type="ARBA" id="ARBA00022723"/>
    </source>
</evidence>
<proteinExistence type="inferred from homology"/>
<dbReference type="InterPro" id="IPR032677">
    <property type="entry name" value="GTP_cyclohydro_II"/>
</dbReference>